<evidence type="ECO:0008006" key="5">
    <source>
        <dbReference type="Google" id="ProtNLM"/>
    </source>
</evidence>
<dbReference type="Gene3D" id="3.40.50.300">
    <property type="entry name" value="P-loop containing nucleotide triphosphate hydrolases"/>
    <property type="match status" value="1"/>
</dbReference>
<dbReference type="SUPFAM" id="SSF57774">
    <property type="entry name" value="Microbial and mitochondrial ADK, insert 'zinc finger' domain"/>
    <property type="match status" value="1"/>
</dbReference>
<protein>
    <recommendedName>
        <fullName evidence="5">Adenylate kinase active site lid domain-containing protein</fullName>
    </recommendedName>
</protein>
<dbReference type="InterPro" id="IPR000850">
    <property type="entry name" value="Adenylat/UMP-CMP_kin"/>
</dbReference>
<dbReference type="EMBL" id="UINC01002374">
    <property type="protein sequence ID" value="SUZ96006.1"/>
    <property type="molecule type" value="Genomic_DNA"/>
</dbReference>
<evidence type="ECO:0000256" key="2">
    <source>
        <dbReference type="ARBA" id="ARBA00022741"/>
    </source>
</evidence>
<keyword evidence="1" id="KW-0808">Transferase</keyword>
<proteinExistence type="inferred from homology"/>
<dbReference type="InterPro" id="IPR033690">
    <property type="entry name" value="Adenylat_kinase_CS"/>
</dbReference>
<dbReference type="InterPro" id="IPR036193">
    <property type="entry name" value="ADK_active_lid_dom_sf"/>
</dbReference>
<dbReference type="NCBIfam" id="TIGR01351">
    <property type="entry name" value="adk"/>
    <property type="match status" value="1"/>
</dbReference>
<accession>A0A381RVX9</accession>
<dbReference type="HAMAP" id="MF_00235">
    <property type="entry name" value="Adenylate_kinase_Adk"/>
    <property type="match status" value="1"/>
</dbReference>
<dbReference type="PRINTS" id="PR00094">
    <property type="entry name" value="ADENYLTKNASE"/>
</dbReference>
<evidence type="ECO:0000256" key="3">
    <source>
        <dbReference type="ARBA" id="ARBA00022777"/>
    </source>
</evidence>
<sequence length="213" mass="23537">MRIILLGAPGSGKGTQAENLMHDYGCPQISTGVLLREAVEQGTSIGKIVEEIMARGELVSDDIVLDLIASSLEDIENDKGYLLDGYPRNINQAKSLGILLDSIDRPLQHTILIDVDPEILIKRLAGRRTCSLTGKTLNIYFSSQEELDDCTNSGGELIQRDDDHIESITKRIAVYKEQTEPMIQFYSEIGILKVIDGEGTVDEVYSRLLSQVN</sequence>
<dbReference type="GO" id="GO:0005524">
    <property type="term" value="F:ATP binding"/>
    <property type="evidence" value="ECO:0007669"/>
    <property type="project" value="InterPro"/>
</dbReference>
<evidence type="ECO:0000313" key="4">
    <source>
        <dbReference type="EMBL" id="SUZ96006.1"/>
    </source>
</evidence>
<dbReference type="PANTHER" id="PTHR23359">
    <property type="entry name" value="NUCLEOTIDE KINASE"/>
    <property type="match status" value="1"/>
</dbReference>
<dbReference type="InterPro" id="IPR027417">
    <property type="entry name" value="P-loop_NTPase"/>
</dbReference>
<dbReference type="InterPro" id="IPR006259">
    <property type="entry name" value="Adenyl_kin_sub"/>
</dbReference>
<dbReference type="AlphaFoldDB" id="A0A381RVX9"/>
<dbReference type="FunFam" id="3.40.50.300:FF:000106">
    <property type="entry name" value="Adenylate kinase mitochondrial"/>
    <property type="match status" value="1"/>
</dbReference>
<dbReference type="SUPFAM" id="SSF52540">
    <property type="entry name" value="P-loop containing nucleoside triphosphate hydrolases"/>
    <property type="match status" value="1"/>
</dbReference>
<keyword evidence="3" id="KW-0418">Kinase</keyword>
<gene>
    <name evidence="4" type="ORF">METZ01_LOCUS48860</name>
</gene>
<reference evidence="4" key="1">
    <citation type="submission" date="2018-05" db="EMBL/GenBank/DDBJ databases">
        <authorList>
            <person name="Lanie J.A."/>
            <person name="Ng W.-L."/>
            <person name="Kazmierczak K.M."/>
            <person name="Andrzejewski T.M."/>
            <person name="Davidsen T.M."/>
            <person name="Wayne K.J."/>
            <person name="Tettelin H."/>
            <person name="Glass J.I."/>
            <person name="Rusch D."/>
            <person name="Podicherti R."/>
            <person name="Tsui H.-C.T."/>
            <person name="Winkler M.E."/>
        </authorList>
    </citation>
    <scope>NUCLEOTIDE SEQUENCE</scope>
</reference>
<evidence type="ECO:0000256" key="1">
    <source>
        <dbReference type="ARBA" id="ARBA00022679"/>
    </source>
</evidence>
<name>A0A381RVX9_9ZZZZ</name>
<organism evidence="4">
    <name type="scientific">marine metagenome</name>
    <dbReference type="NCBI Taxonomy" id="408172"/>
    <lineage>
        <taxon>unclassified sequences</taxon>
        <taxon>metagenomes</taxon>
        <taxon>ecological metagenomes</taxon>
    </lineage>
</organism>
<dbReference type="NCBIfam" id="NF011100">
    <property type="entry name" value="PRK14527.1"/>
    <property type="match status" value="1"/>
</dbReference>
<dbReference type="NCBIfam" id="NF001381">
    <property type="entry name" value="PRK00279.1-3"/>
    <property type="match status" value="1"/>
</dbReference>
<dbReference type="GO" id="GO:0004017">
    <property type="term" value="F:AMP kinase activity"/>
    <property type="evidence" value="ECO:0007669"/>
    <property type="project" value="InterPro"/>
</dbReference>
<dbReference type="CDD" id="cd01428">
    <property type="entry name" value="ADK"/>
    <property type="match status" value="1"/>
</dbReference>
<dbReference type="Pfam" id="PF00406">
    <property type="entry name" value="ADK"/>
    <property type="match status" value="1"/>
</dbReference>
<dbReference type="PROSITE" id="PS00113">
    <property type="entry name" value="ADENYLATE_KINASE"/>
    <property type="match status" value="1"/>
</dbReference>
<keyword evidence="2" id="KW-0547">Nucleotide-binding</keyword>